<keyword evidence="6 8" id="KW-0472">Membrane</keyword>
<evidence type="ECO:0000256" key="2">
    <source>
        <dbReference type="ARBA" id="ARBA00004651"/>
    </source>
</evidence>
<feature type="transmembrane region" description="Helical" evidence="8">
    <location>
        <begin position="6"/>
        <end position="27"/>
    </location>
</feature>
<dbReference type="PANTHER" id="PTHR30065">
    <property type="entry name" value="FLAGELLAR BIOSYNTHETIC PROTEIN FLIR"/>
    <property type="match status" value="1"/>
</dbReference>
<evidence type="ECO:0000256" key="5">
    <source>
        <dbReference type="ARBA" id="ARBA00022989"/>
    </source>
</evidence>
<dbReference type="GO" id="GO:0009425">
    <property type="term" value="C:bacterial-type flagellum basal body"/>
    <property type="evidence" value="ECO:0007669"/>
    <property type="project" value="UniProtKB-SubCell"/>
</dbReference>
<comment type="subcellular location">
    <subcellularLocation>
        <location evidence="1">Bacterial flagellum basal body</location>
    </subcellularLocation>
    <subcellularLocation>
        <location evidence="2">Cell membrane</location>
        <topology evidence="2">Multi-pass membrane protein</topology>
    </subcellularLocation>
</comment>
<dbReference type="GO" id="GO:0005886">
    <property type="term" value="C:plasma membrane"/>
    <property type="evidence" value="ECO:0007669"/>
    <property type="project" value="UniProtKB-SubCell"/>
</dbReference>
<dbReference type="AlphaFoldDB" id="A0A381Z8H2"/>
<keyword evidence="5 8" id="KW-1133">Transmembrane helix</keyword>
<evidence type="ECO:0000256" key="6">
    <source>
        <dbReference type="ARBA" id="ARBA00023136"/>
    </source>
</evidence>
<dbReference type="PRINTS" id="PR00953">
    <property type="entry name" value="TYPE3IMRPROT"/>
</dbReference>
<evidence type="ECO:0000256" key="7">
    <source>
        <dbReference type="ARBA" id="ARBA00023143"/>
    </source>
</evidence>
<evidence type="ECO:0000313" key="9">
    <source>
        <dbReference type="EMBL" id="SVA85172.1"/>
    </source>
</evidence>
<evidence type="ECO:0000256" key="4">
    <source>
        <dbReference type="ARBA" id="ARBA00022692"/>
    </source>
</evidence>
<evidence type="ECO:0008006" key="10">
    <source>
        <dbReference type="Google" id="ProtNLM"/>
    </source>
</evidence>
<dbReference type="GO" id="GO:0044780">
    <property type="term" value="P:bacterial-type flagellum assembly"/>
    <property type="evidence" value="ECO:0007669"/>
    <property type="project" value="InterPro"/>
</dbReference>
<feature type="transmembrane region" description="Helical" evidence="8">
    <location>
        <begin position="96"/>
        <end position="113"/>
    </location>
</feature>
<dbReference type="NCBIfam" id="TIGR01400">
    <property type="entry name" value="fliR"/>
    <property type="match status" value="1"/>
</dbReference>
<proteinExistence type="predicted"/>
<dbReference type="GO" id="GO:0006605">
    <property type="term" value="P:protein targeting"/>
    <property type="evidence" value="ECO:0007669"/>
    <property type="project" value="InterPro"/>
</dbReference>
<keyword evidence="4 8" id="KW-0812">Transmembrane</keyword>
<dbReference type="PANTHER" id="PTHR30065:SF8">
    <property type="entry name" value="FLAGELLAR BIOSYNTHETIC PROTEIN FLIR"/>
    <property type="match status" value="1"/>
</dbReference>
<name>A0A381Z8H2_9ZZZZ</name>
<protein>
    <recommendedName>
        <fullName evidence="10">Flagellar biosynthetic protein FliR</fullName>
    </recommendedName>
</protein>
<accession>A0A381Z8H2</accession>
<feature type="transmembrane region" description="Helical" evidence="8">
    <location>
        <begin position="119"/>
        <end position="138"/>
    </location>
</feature>
<gene>
    <name evidence="9" type="ORF">METZ01_LOCUS138026</name>
</gene>
<evidence type="ECO:0000256" key="8">
    <source>
        <dbReference type="SAM" id="Phobius"/>
    </source>
</evidence>
<evidence type="ECO:0000256" key="1">
    <source>
        <dbReference type="ARBA" id="ARBA00004117"/>
    </source>
</evidence>
<feature type="transmembrane region" description="Helical" evidence="8">
    <location>
        <begin position="181"/>
        <end position="200"/>
    </location>
</feature>
<dbReference type="InterPro" id="IPR002010">
    <property type="entry name" value="T3SS_IM_R"/>
</dbReference>
<feature type="transmembrane region" description="Helical" evidence="8">
    <location>
        <begin position="68"/>
        <end position="89"/>
    </location>
</feature>
<dbReference type="Pfam" id="PF01311">
    <property type="entry name" value="Bac_export_1"/>
    <property type="match status" value="1"/>
</dbReference>
<sequence length="254" mass="27588">MLEELLSLNLFAFFLVFARVGTAFFLFPGFQSKQVNIRARLAIALTITFLLTPLLMDILPRMPGSPWMLFALMIGEVLSGAILGTIALITISAVHVAGTVTSFVSAMANALIFDPISQQQSAIVAGFLTTTALLLLFVTDLHHLLIQTVIDSYSLFQPGVLPALDDATHLIVRQIAATFKLGVQLAAPFIVISIVYNLALGLMTRLAPQIPIFFVALPFQLVVSIVLLMIVVPSIMLAFLTHVEDGLMPFLLPK</sequence>
<evidence type="ECO:0000256" key="3">
    <source>
        <dbReference type="ARBA" id="ARBA00022475"/>
    </source>
</evidence>
<reference evidence="9" key="1">
    <citation type="submission" date="2018-05" db="EMBL/GenBank/DDBJ databases">
        <authorList>
            <person name="Lanie J.A."/>
            <person name="Ng W.-L."/>
            <person name="Kazmierczak K.M."/>
            <person name="Andrzejewski T.M."/>
            <person name="Davidsen T.M."/>
            <person name="Wayne K.J."/>
            <person name="Tettelin H."/>
            <person name="Glass J.I."/>
            <person name="Rusch D."/>
            <person name="Podicherti R."/>
            <person name="Tsui H.-C.T."/>
            <person name="Winkler M.E."/>
        </authorList>
    </citation>
    <scope>NUCLEOTIDE SEQUENCE</scope>
</reference>
<organism evidence="9">
    <name type="scientific">marine metagenome</name>
    <dbReference type="NCBI Taxonomy" id="408172"/>
    <lineage>
        <taxon>unclassified sequences</taxon>
        <taxon>metagenomes</taxon>
        <taxon>ecological metagenomes</taxon>
    </lineage>
</organism>
<keyword evidence="3" id="KW-1003">Cell membrane</keyword>
<feature type="transmembrane region" description="Helical" evidence="8">
    <location>
        <begin position="212"/>
        <end position="240"/>
    </location>
</feature>
<feature type="transmembrane region" description="Helical" evidence="8">
    <location>
        <begin position="39"/>
        <end position="56"/>
    </location>
</feature>
<keyword evidence="7" id="KW-0975">Bacterial flagellum</keyword>
<dbReference type="InterPro" id="IPR006303">
    <property type="entry name" value="FliR"/>
</dbReference>
<dbReference type="EMBL" id="UINC01020241">
    <property type="protein sequence ID" value="SVA85172.1"/>
    <property type="molecule type" value="Genomic_DNA"/>
</dbReference>